<evidence type="ECO:0000256" key="4">
    <source>
        <dbReference type="ARBA" id="ARBA00022741"/>
    </source>
</evidence>
<comment type="subcellular location">
    <subcellularLocation>
        <location evidence="8">Cytoplasm</location>
    </subcellularLocation>
</comment>
<dbReference type="Pfam" id="PF08299">
    <property type="entry name" value="Bac_DnaA_C"/>
    <property type="match status" value="1"/>
</dbReference>
<dbReference type="AlphaFoldDB" id="A0A2H0BCQ4"/>
<dbReference type="SMART" id="SM00382">
    <property type="entry name" value="AAA"/>
    <property type="match status" value="1"/>
</dbReference>
<dbReference type="EMBL" id="PCST01000041">
    <property type="protein sequence ID" value="PIP55465.1"/>
    <property type="molecule type" value="Genomic_DNA"/>
</dbReference>
<dbReference type="GO" id="GO:0003688">
    <property type="term" value="F:DNA replication origin binding"/>
    <property type="evidence" value="ECO:0007669"/>
    <property type="project" value="UniProtKB-UniRule"/>
</dbReference>
<dbReference type="GO" id="GO:0005737">
    <property type="term" value="C:cytoplasm"/>
    <property type="evidence" value="ECO:0007669"/>
    <property type="project" value="UniProtKB-SubCell"/>
</dbReference>
<feature type="binding site" evidence="8">
    <location>
        <position position="166"/>
    </location>
    <ligand>
        <name>ATP</name>
        <dbReference type="ChEBI" id="CHEBI:30616"/>
    </ligand>
</feature>
<dbReference type="Pfam" id="PF11638">
    <property type="entry name" value="DnaA_N"/>
    <property type="match status" value="1"/>
</dbReference>
<comment type="subunit">
    <text evidence="8">Oligomerizes as a right-handed, spiral filament on DNA at oriC.</text>
</comment>
<feature type="domain" description="AAA+ ATPase" evidence="12">
    <location>
        <begin position="152"/>
        <end position="283"/>
    </location>
</feature>
<reference evidence="14 15" key="1">
    <citation type="submission" date="2017-09" db="EMBL/GenBank/DDBJ databases">
        <title>Depth-based differentiation of microbial function through sediment-hosted aquifers and enrichment of novel symbionts in the deep terrestrial subsurface.</title>
        <authorList>
            <person name="Probst A.J."/>
            <person name="Ladd B."/>
            <person name="Jarett J.K."/>
            <person name="Geller-Mcgrath D.E."/>
            <person name="Sieber C.M."/>
            <person name="Emerson J.B."/>
            <person name="Anantharaman K."/>
            <person name="Thomas B.C."/>
            <person name="Malmstrom R."/>
            <person name="Stieglmeier M."/>
            <person name="Klingl A."/>
            <person name="Woyke T."/>
            <person name="Ryan C.M."/>
            <person name="Banfield J.F."/>
        </authorList>
    </citation>
    <scope>NUCLEOTIDE SEQUENCE [LARGE SCALE GENOMIC DNA]</scope>
    <source>
        <strain evidence="14">CG22_combo_CG10-13_8_21_14_all_42_17</strain>
    </source>
</reference>
<dbReference type="Gene3D" id="3.30.300.180">
    <property type="match status" value="1"/>
</dbReference>
<dbReference type="PANTHER" id="PTHR30050:SF2">
    <property type="entry name" value="CHROMOSOMAL REPLICATION INITIATOR PROTEIN DNAA"/>
    <property type="match status" value="1"/>
</dbReference>
<dbReference type="InterPro" id="IPR013159">
    <property type="entry name" value="DnaA_C"/>
</dbReference>
<dbReference type="SUPFAM" id="SSF52540">
    <property type="entry name" value="P-loop containing nucleoside triphosphate hydrolases"/>
    <property type="match status" value="1"/>
</dbReference>
<accession>A0A2H0BCQ4</accession>
<keyword evidence="7 8" id="KW-0238">DNA-binding</keyword>
<evidence type="ECO:0000256" key="11">
    <source>
        <dbReference type="RuleBase" id="RU004227"/>
    </source>
</evidence>
<feature type="binding site" evidence="8">
    <location>
        <position position="165"/>
    </location>
    <ligand>
        <name>ATP</name>
        <dbReference type="ChEBI" id="CHEBI:30616"/>
    </ligand>
</feature>
<dbReference type="PANTHER" id="PTHR30050">
    <property type="entry name" value="CHROMOSOMAL REPLICATION INITIATOR PROTEIN DNAA"/>
    <property type="match status" value="1"/>
</dbReference>
<dbReference type="Gene3D" id="1.10.1750.10">
    <property type="match status" value="1"/>
</dbReference>
<evidence type="ECO:0000256" key="6">
    <source>
        <dbReference type="ARBA" id="ARBA00023121"/>
    </source>
</evidence>
<evidence type="ECO:0000256" key="1">
    <source>
        <dbReference type="ARBA" id="ARBA00006583"/>
    </source>
</evidence>
<protein>
    <recommendedName>
        <fullName evidence="8 9">Chromosomal replication initiator protein DnaA</fullName>
    </recommendedName>
</protein>
<dbReference type="Proteomes" id="UP000229794">
    <property type="component" value="Unassembled WGS sequence"/>
</dbReference>
<dbReference type="GO" id="GO:0005524">
    <property type="term" value="F:ATP binding"/>
    <property type="evidence" value="ECO:0007669"/>
    <property type="project" value="UniProtKB-UniRule"/>
</dbReference>
<keyword evidence="2 8" id="KW-0963">Cytoplasm</keyword>
<dbReference type="InterPro" id="IPR001957">
    <property type="entry name" value="Chromosome_initiator_DnaA"/>
</dbReference>
<dbReference type="InterPro" id="IPR010921">
    <property type="entry name" value="Trp_repressor/repl_initiator"/>
</dbReference>
<dbReference type="GO" id="GO:0006270">
    <property type="term" value="P:DNA replication initiation"/>
    <property type="evidence" value="ECO:0007669"/>
    <property type="project" value="UniProtKB-UniRule"/>
</dbReference>
<evidence type="ECO:0000313" key="14">
    <source>
        <dbReference type="EMBL" id="PIP55465.1"/>
    </source>
</evidence>
<feature type="binding site" evidence="8">
    <location>
        <position position="167"/>
    </location>
    <ligand>
        <name>ATP</name>
        <dbReference type="ChEBI" id="CHEBI:30616"/>
    </ligand>
</feature>
<evidence type="ECO:0000256" key="5">
    <source>
        <dbReference type="ARBA" id="ARBA00022840"/>
    </source>
</evidence>
<comment type="domain">
    <text evidence="8">Domain I is involved in oligomerization and binding regulators, domain II is flexibile and of varying length in different bacteria, domain III forms the AAA+ region, while domain IV binds dsDNA.</text>
</comment>
<dbReference type="HAMAP" id="MF_00377">
    <property type="entry name" value="DnaA_bact"/>
    <property type="match status" value="1"/>
</dbReference>
<dbReference type="InterPro" id="IPR003593">
    <property type="entry name" value="AAA+_ATPase"/>
</dbReference>
<dbReference type="SMART" id="SM00760">
    <property type="entry name" value="Bac_DnaA_C"/>
    <property type="match status" value="1"/>
</dbReference>
<evidence type="ECO:0000256" key="3">
    <source>
        <dbReference type="ARBA" id="ARBA00022705"/>
    </source>
</evidence>
<comment type="caution">
    <text evidence="8">Lacks conserved residue(s) required for the propagation of feature annotation.</text>
</comment>
<evidence type="ECO:0000256" key="2">
    <source>
        <dbReference type="ARBA" id="ARBA00022490"/>
    </source>
</evidence>
<dbReference type="InterPro" id="IPR024633">
    <property type="entry name" value="DnaA_N_dom"/>
</dbReference>
<gene>
    <name evidence="8 14" type="primary">dnaA</name>
    <name evidence="14" type="ORF">COX06_03175</name>
</gene>
<dbReference type="Pfam" id="PF00308">
    <property type="entry name" value="Bac_DnaA"/>
    <property type="match status" value="1"/>
</dbReference>
<organism evidence="14 15">
    <name type="scientific">Candidatus Zambryskibacteria bacterium CG22_combo_CG10-13_8_21_14_all_42_17</name>
    <dbReference type="NCBI Taxonomy" id="1975118"/>
    <lineage>
        <taxon>Bacteria</taxon>
        <taxon>Candidatus Zambryskiibacteriota</taxon>
    </lineage>
</organism>
<dbReference type="Gene3D" id="1.10.8.60">
    <property type="match status" value="1"/>
</dbReference>
<evidence type="ECO:0000259" key="13">
    <source>
        <dbReference type="SMART" id="SM00760"/>
    </source>
</evidence>
<evidence type="ECO:0000259" key="12">
    <source>
        <dbReference type="SMART" id="SM00382"/>
    </source>
</evidence>
<evidence type="ECO:0000256" key="9">
    <source>
        <dbReference type="NCBIfam" id="TIGR00362"/>
    </source>
</evidence>
<evidence type="ECO:0000256" key="8">
    <source>
        <dbReference type="HAMAP-Rule" id="MF_00377"/>
    </source>
</evidence>
<dbReference type="InterPro" id="IPR020591">
    <property type="entry name" value="Chromosome_initiator_DnaA-like"/>
</dbReference>
<dbReference type="NCBIfam" id="TIGR00362">
    <property type="entry name" value="DnaA"/>
    <property type="match status" value="1"/>
</dbReference>
<dbReference type="Gene3D" id="3.40.50.300">
    <property type="entry name" value="P-loop containing nucleotide triphosphate hydrolases"/>
    <property type="match status" value="1"/>
</dbReference>
<name>A0A2H0BCQ4_9BACT</name>
<feature type="region of interest" description="Domain I, interacts with DnaA modulators" evidence="8">
    <location>
        <begin position="1"/>
        <end position="106"/>
    </location>
</feature>
<dbReference type="CDD" id="cd06571">
    <property type="entry name" value="Bac_DnaA_C"/>
    <property type="match status" value="1"/>
</dbReference>
<dbReference type="InterPro" id="IPR027417">
    <property type="entry name" value="P-loop_NTPase"/>
</dbReference>
<comment type="function">
    <text evidence="8 10">Plays an essential role in the initiation and regulation of chromosomal replication. ATP-DnaA binds to the origin of replication (oriC) to initiate formation of the DNA replication initiation complex once per cell cycle. Binds the DnaA box (a 9 base pair repeat at the origin) and separates the double-stranded (ds)DNA. Forms a right-handed helical filament on oriC DNA; dsDNA binds to the exterior of the filament while single-stranded (ss)DNA is stabiized in the filament's interior. The ATP-DnaA-oriC complex binds and stabilizes one strand of the AT-rich DNA unwinding element (DUE), permitting loading of DNA polymerase. After initiation quickly degrades to an ADP-DnaA complex that is not apt for DNA replication. Binds acidic phospholipids.</text>
</comment>
<dbReference type="SUPFAM" id="SSF48295">
    <property type="entry name" value="TrpR-like"/>
    <property type="match status" value="1"/>
</dbReference>
<dbReference type="InterPro" id="IPR018312">
    <property type="entry name" value="Chromosome_initiator_DnaA_CS"/>
</dbReference>
<dbReference type="PROSITE" id="PS01008">
    <property type="entry name" value="DNAA"/>
    <property type="match status" value="1"/>
</dbReference>
<dbReference type="InterPro" id="IPR013317">
    <property type="entry name" value="DnaA_dom"/>
</dbReference>
<dbReference type="GO" id="GO:0005886">
    <property type="term" value="C:plasma membrane"/>
    <property type="evidence" value="ECO:0007669"/>
    <property type="project" value="TreeGrafter"/>
</dbReference>
<dbReference type="PRINTS" id="PR00051">
    <property type="entry name" value="DNAA"/>
</dbReference>
<comment type="similarity">
    <text evidence="1 8 11">Belongs to the DnaA family.</text>
</comment>
<feature type="domain" description="Chromosomal replication initiator DnaA C-terminal" evidence="13">
    <location>
        <begin position="362"/>
        <end position="431"/>
    </location>
</feature>
<evidence type="ECO:0000256" key="10">
    <source>
        <dbReference type="RuleBase" id="RU000577"/>
    </source>
</evidence>
<keyword evidence="4 8" id="KW-0547">Nucleotide-binding</keyword>
<dbReference type="FunFam" id="3.40.50.300:FF:000668">
    <property type="entry name" value="Chromosomal replication initiator protein DnaA"/>
    <property type="match status" value="1"/>
</dbReference>
<dbReference type="CDD" id="cd00009">
    <property type="entry name" value="AAA"/>
    <property type="match status" value="1"/>
</dbReference>
<keyword evidence="6 8" id="KW-0446">Lipid-binding</keyword>
<feature type="binding site" evidence="8">
    <location>
        <position position="163"/>
    </location>
    <ligand>
        <name>ATP</name>
        <dbReference type="ChEBI" id="CHEBI:30616"/>
    </ligand>
</feature>
<dbReference type="InterPro" id="IPR038454">
    <property type="entry name" value="DnaA_N_sf"/>
</dbReference>
<feature type="region of interest" description="Domain IV, binds dsDNA" evidence="8">
    <location>
        <begin position="336"/>
        <end position="454"/>
    </location>
</feature>
<comment type="caution">
    <text evidence="14">The sequence shown here is derived from an EMBL/GenBank/DDBJ whole genome shotgun (WGS) entry which is preliminary data.</text>
</comment>
<keyword evidence="5 8" id="KW-0067">ATP-binding</keyword>
<feature type="region of interest" description="Domain III, AAA+ region" evidence="8">
    <location>
        <begin position="119"/>
        <end position="335"/>
    </location>
</feature>
<proteinExistence type="inferred from homology"/>
<dbReference type="GO" id="GO:0006275">
    <property type="term" value="P:regulation of DNA replication"/>
    <property type="evidence" value="ECO:0007669"/>
    <property type="project" value="UniProtKB-UniRule"/>
</dbReference>
<sequence>MKTDNFFMDYTQLWQSVLVEIELSISSANFATWFKDTRIVKEEGGVIVVSVPSAFVKEWLLTKYHNTILKSLRNIENSIHTIEYVVNKDEFHKRVDKTNQELHNKELPLPETKINKDDNLNPRYTFESFVIGPFNELAHAAAQAVIKNQGIIYNPLFIYGSTGHGKTHLIQAIGNHIKNTNQNKKVYYMTSEQFGQDCMNAIQNNRMTLFKEKYRKYDVLIVDDIQFFSDKQKFQEELFHLFNSLYDKNKQIIFSSDKHPYFINGLEERLKSRLSAGMTVDIPAPDKESRIAIISAKASQQKINLSPEIIDYLAHTINGNIRDLEGAINTLLCHTQLKSKEITMIDVRNYIKNNIKPKKTIAVKDIVKIVSDFYNIKEDSIYEKTRHKEVIRPRQIVMYLLREDFNISYPSIGQKLGGRDHTTVIYSCEKIKSDIKVDQSLLDEVGQIRNLLAV</sequence>
<keyword evidence="3 8" id="KW-0235">DNA replication</keyword>
<evidence type="ECO:0000313" key="15">
    <source>
        <dbReference type="Proteomes" id="UP000229794"/>
    </source>
</evidence>
<dbReference type="GO" id="GO:0008289">
    <property type="term" value="F:lipid binding"/>
    <property type="evidence" value="ECO:0007669"/>
    <property type="project" value="UniProtKB-KW"/>
</dbReference>
<evidence type="ECO:0000256" key="7">
    <source>
        <dbReference type="ARBA" id="ARBA00023125"/>
    </source>
</evidence>